<dbReference type="SUPFAM" id="SSF53850">
    <property type="entry name" value="Periplasmic binding protein-like II"/>
    <property type="match status" value="1"/>
</dbReference>
<evidence type="ECO:0000256" key="1">
    <source>
        <dbReference type="ARBA" id="ARBA00008520"/>
    </source>
</evidence>
<protein>
    <submittedName>
        <fullName evidence="5">ABC transporter substrate-binding protein</fullName>
    </submittedName>
</protein>
<feature type="chain" id="PRO_5047147988" evidence="4">
    <location>
        <begin position="23"/>
        <end position="412"/>
    </location>
</feature>
<dbReference type="InterPro" id="IPR050490">
    <property type="entry name" value="Bact_solute-bd_prot1"/>
</dbReference>
<dbReference type="EMBL" id="JBHTOH010000016">
    <property type="protein sequence ID" value="MFD1410521.1"/>
    <property type="molecule type" value="Genomic_DNA"/>
</dbReference>
<evidence type="ECO:0000313" key="5">
    <source>
        <dbReference type="EMBL" id="MFD1410521.1"/>
    </source>
</evidence>
<dbReference type="PANTHER" id="PTHR43649">
    <property type="entry name" value="ARABINOSE-BINDING PROTEIN-RELATED"/>
    <property type="match status" value="1"/>
</dbReference>
<gene>
    <name evidence="5" type="ORF">ACFQ4R_02625</name>
</gene>
<dbReference type="PROSITE" id="PS51257">
    <property type="entry name" value="PROKAR_LIPOPROTEIN"/>
    <property type="match status" value="1"/>
</dbReference>
<proteinExistence type="inferred from homology"/>
<sequence length="412" mass="45828">MKKTAKFAFLATTLGTSLLLLTGCSTSQKSSTSSQTKTLNVTMGLSEDEWKVMRQDILPDFEKQSGIKVNAIQMESTDVQKKLEASAGANKNQIDVIAQDLNTTAKLVNEGLMRDLTADRKIIPAATYAKQKSIGVFGGKTYFLPYRPNVEINYYNQTKFKEYNLQPPKNWDELLNVAKTFQDKEQLGRVGLKFDSSGAAIEIVEFIRSAGGDPLILNDKGSITAFTYLQKLWPYLSPDSQKGTFSTTNTFLAKDEVYYMPNWPFATNIIVGDGGRKDILADAGFAGPKGEVKTLGGEVLGITKSTTKTKEALTFIKYMESKAVQKKLLEKNGWPSFREDVTGAITGWQKPYYQATDQALKVAEPLPNVLYWADETAILNDVLQEICVQRKEIKPTLDKYAQQLKALQNEAK</sequence>
<evidence type="ECO:0000256" key="4">
    <source>
        <dbReference type="SAM" id="SignalP"/>
    </source>
</evidence>
<dbReference type="RefSeq" id="WP_125647690.1">
    <property type="nucleotide sequence ID" value="NZ_JBHTOH010000016.1"/>
</dbReference>
<dbReference type="Pfam" id="PF13416">
    <property type="entry name" value="SBP_bac_8"/>
    <property type="match status" value="1"/>
</dbReference>
<evidence type="ECO:0000256" key="2">
    <source>
        <dbReference type="ARBA" id="ARBA00022448"/>
    </source>
</evidence>
<reference evidence="6" key="1">
    <citation type="journal article" date="2019" name="Int. J. Syst. Evol. Microbiol.">
        <title>The Global Catalogue of Microorganisms (GCM) 10K type strain sequencing project: providing services to taxonomists for standard genome sequencing and annotation.</title>
        <authorList>
            <consortium name="The Broad Institute Genomics Platform"/>
            <consortium name="The Broad Institute Genome Sequencing Center for Infectious Disease"/>
            <person name="Wu L."/>
            <person name="Ma J."/>
        </authorList>
    </citation>
    <scope>NUCLEOTIDE SEQUENCE [LARGE SCALE GENOMIC DNA]</scope>
    <source>
        <strain evidence="6">CCM 8937</strain>
    </source>
</reference>
<dbReference type="InterPro" id="IPR006059">
    <property type="entry name" value="SBP"/>
</dbReference>
<keyword evidence="3 4" id="KW-0732">Signal</keyword>
<dbReference type="Gene3D" id="3.40.190.10">
    <property type="entry name" value="Periplasmic binding protein-like II"/>
    <property type="match status" value="1"/>
</dbReference>
<name>A0ABW4BJV0_9LACO</name>
<organism evidence="5 6">
    <name type="scientific">Lapidilactobacillus gannanensis</name>
    <dbReference type="NCBI Taxonomy" id="2486002"/>
    <lineage>
        <taxon>Bacteria</taxon>
        <taxon>Bacillati</taxon>
        <taxon>Bacillota</taxon>
        <taxon>Bacilli</taxon>
        <taxon>Lactobacillales</taxon>
        <taxon>Lactobacillaceae</taxon>
        <taxon>Lapidilactobacillus</taxon>
    </lineage>
</organism>
<evidence type="ECO:0000313" key="6">
    <source>
        <dbReference type="Proteomes" id="UP001597191"/>
    </source>
</evidence>
<keyword evidence="2" id="KW-0813">Transport</keyword>
<dbReference type="Proteomes" id="UP001597191">
    <property type="component" value="Unassembled WGS sequence"/>
</dbReference>
<keyword evidence="6" id="KW-1185">Reference proteome</keyword>
<feature type="signal peptide" evidence="4">
    <location>
        <begin position="1"/>
        <end position="22"/>
    </location>
</feature>
<accession>A0ABW4BJV0</accession>
<evidence type="ECO:0000256" key="3">
    <source>
        <dbReference type="ARBA" id="ARBA00022729"/>
    </source>
</evidence>
<dbReference type="PANTHER" id="PTHR43649:SF34">
    <property type="entry name" value="ABC TRANSPORTER PERIPLASMIC-BINDING PROTEIN YCJN-RELATED"/>
    <property type="match status" value="1"/>
</dbReference>
<comment type="caution">
    <text evidence="5">The sequence shown here is derived from an EMBL/GenBank/DDBJ whole genome shotgun (WGS) entry which is preliminary data.</text>
</comment>
<comment type="similarity">
    <text evidence="1">Belongs to the bacterial solute-binding protein 1 family.</text>
</comment>